<dbReference type="AlphaFoldDB" id="A0A543BCH2"/>
<keyword evidence="4" id="KW-1185">Reference proteome</keyword>
<keyword evidence="2" id="KW-0732">Signal</keyword>
<evidence type="ECO:0000313" key="4">
    <source>
        <dbReference type="Proteomes" id="UP000317209"/>
    </source>
</evidence>
<gene>
    <name evidence="3" type="ORF">FB560_3919</name>
</gene>
<feature type="chain" id="PRO_5038590633" description="Lipoprotein" evidence="2">
    <location>
        <begin position="24"/>
        <end position="160"/>
    </location>
</feature>
<evidence type="ECO:0000256" key="1">
    <source>
        <dbReference type="SAM" id="MobiDB-lite"/>
    </source>
</evidence>
<sequence>MTSARKARSLAVALALFAGVTLAGCAASPESTGEFPTDAPEQSATATPTPEQTVAPAEPTESASAFTPSALAQICIDATVSAFDPDVEFDASGVRVEPRTVTPEWLVLVPAVTMGYSGEAQCTIGGSPTDPDVDMAAASIERLPEEQIQRLIRGENEGNG</sequence>
<dbReference type="OrthoDB" id="5076758at2"/>
<evidence type="ECO:0000313" key="3">
    <source>
        <dbReference type="EMBL" id="TQL82433.1"/>
    </source>
</evidence>
<proteinExistence type="predicted"/>
<dbReference type="PROSITE" id="PS51257">
    <property type="entry name" value="PROKAR_LIPOPROTEIN"/>
    <property type="match status" value="1"/>
</dbReference>
<evidence type="ECO:0000256" key="2">
    <source>
        <dbReference type="SAM" id="SignalP"/>
    </source>
</evidence>
<feature type="region of interest" description="Disordered" evidence="1">
    <location>
        <begin position="28"/>
        <end position="64"/>
    </location>
</feature>
<protein>
    <recommendedName>
        <fullName evidence="5">Lipoprotein</fullName>
    </recommendedName>
</protein>
<dbReference type="Proteomes" id="UP000317209">
    <property type="component" value="Unassembled WGS sequence"/>
</dbReference>
<reference evidence="3 4" key="1">
    <citation type="submission" date="2019-06" db="EMBL/GenBank/DDBJ databases">
        <title>Sequencing the genomes of 1000 actinobacteria strains.</title>
        <authorList>
            <person name="Klenk H.-P."/>
        </authorList>
    </citation>
    <scope>NUCLEOTIDE SEQUENCE [LARGE SCALE GENOMIC DNA]</scope>
    <source>
        <strain evidence="3 4">DSM 20169</strain>
    </source>
</reference>
<feature type="signal peptide" evidence="2">
    <location>
        <begin position="1"/>
        <end position="23"/>
    </location>
</feature>
<name>A0A543BCH2_9MICO</name>
<accession>A0A543BCH2</accession>
<organism evidence="3 4">
    <name type="scientific">Microbacterium saperdae</name>
    <dbReference type="NCBI Taxonomy" id="69368"/>
    <lineage>
        <taxon>Bacteria</taxon>
        <taxon>Bacillati</taxon>
        <taxon>Actinomycetota</taxon>
        <taxon>Actinomycetes</taxon>
        <taxon>Micrococcales</taxon>
        <taxon>Microbacteriaceae</taxon>
        <taxon>Microbacterium</taxon>
    </lineage>
</organism>
<dbReference type="RefSeq" id="WP_141874353.1">
    <property type="nucleotide sequence ID" value="NZ_VFOX01000002.1"/>
</dbReference>
<evidence type="ECO:0008006" key="5">
    <source>
        <dbReference type="Google" id="ProtNLM"/>
    </source>
</evidence>
<dbReference type="EMBL" id="VFOX01000002">
    <property type="protein sequence ID" value="TQL82433.1"/>
    <property type="molecule type" value="Genomic_DNA"/>
</dbReference>
<comment type="caution">
    <text evidence="3">The sequence shown here is derived from an EMBL/GenBank/DDBJ whole genome shotgun (WGS) entry which is preliminary data.</text>
</comment>
<feature type="compositionally biased region" description="Polar residues" evidence="1">
    <location>
        <begin position="40"/>
        <end position="52"/>
    </location>
</feature>